<evidence type="ECO:0000256" key="2">
    <source>
        <dbReference type="ARBA" id="ARBA00022827"/>
    </source>
</evidence>
<dbReference type="InterPro" id="IPR002346">
    <property type="entry name" value="Mopterin_DH_FAD-bd"/>
</dbReference>
<dbReference type="Proteomes" id="UP000542742">
    <property type="component" value="Unassembled WGS sequence"/>
</dbReference>
<dbReference type="GO" id="GO:0071949">
    <property type="term" value="F:FAD binding"/>
    <property type="evidence" value="ECO:0007669"/>
    <property type="project" value="InterPro"/>
</dbReference>
<dbReference type="AlphaFoldDB" id="A0A7W7CLW6"/>
<keyword evidence="3 5" id="KW-0560">Oxidoreductase</keyword>
<accession>A0A7W7CLW6</accession>
<dbReference type="EMBL" id="JACHMF010000001">
    <property type="protein sequence ID" value="MBB4690972.1"/>
    <property type="molecule type" value="Genomic_DNA"/>
</dbReference>
<evidence type="ECO:0000313" key="6">
    <source>
        <dbReference type="Proteomes" id="UP000542742"/>
    </source>
</evidence>
<dbReference type="InterPro" id="IPR036318">
    <property type="entry name" value="FAD-bd_PCMH-like_sf"/>
</dbReference>
<keyword evidence="1" id="KW-0285">Flavoprotein</keyword>
<dbReference type="SUPFAM" id="SSF56176">
    <property type="entry name" value="FAD-binding/transporter-associated domain-like"/>
    <property type="match status" value="1"/>
</dbReference>
<dbReference type="EC" id="1.2.7.4" evidence="5"/>
<dbReference type="InterPro" id="IPR016166">
    <property type="entry name" value="FAD-bd_PCMH"/>
</dbReference>
<dbReference type="Pfam" id="PF00941">
    <property type="entry name" value="FAD_binding_5"/>
    <property type="match status" value="1"/>
</dbReference>
<dbReference type="RefSeq" id="WP_184949853.1">
    <property type="nucleotide sequence ID" value="NZ_BOMC01000009.1"/>
</dbReference>
<dbReference type="Gene3D" id="3.30.390.50">
    <property type="entry name" value="CO dehydrogenase flavoprotein, C-terminal domain"/>
    <property type="match status" value="1"/>
</dbReference>
<sequence length="281" mass="30041">MEYIAAREPGEVLVALADGTTSVLAGGQSLVPDMVDGRVRPRRLVDINQVKEFDRLTQVDGTLRIGPLVRHRTFESDRVGGGLGLLLRTVVGYIGHPPVRARGTVLGSLTYAHPAAEWPAVATILGARFELAGPDGRRSVLAEHFYTGPFETVRRPEELLVEVSLPVLPAGTGAGFAEQRPGDARYAESAAMAAVTVLDGRVTGALIGLVNAGPCPVRARTAEQLLVGTGFCDADVKAAAEAAATEDATLRHHPAADWPRHRRNLERLTRRALTQARETLT</sequence>
<dbReference type="PANTHER" id="PTHR42659">
    <property type="entry name" value="XANTHINE DEHYDROGENASE SUBUNIT C-RELATED"/>
    <property type="match status" value="1"/>
</dbReference>
<evidence type="ECO:0000256" key="1">
    <source>
        <dbReference type="ARBA" id="ARBA00022630"/>
    </source>
</evidence>
<comment type="caution">
    <text evidence="5">The sequence shown here is derived from an EMBL/GenBank/DDBJ whole genome shotgun (WGS) entry which is preliminary data.</text>
</comment>
<evidence type="ECO:0000259" key="4">
    <source>
        <dbReference type="PROSITE" id="PS51387"/>
    </source>
</evidence>
<evidence type="ECO:0000313" key="5">
    <source>
        <dbReference type="EMBL" id="MBB4690972.1"/>
    </source>
</evidence>
<reference evidence="5 6" key="1">
    <citation type="submission" date="2020-08" db="EMBL/GenBank/DDBJ databases">
        <title>Sequencing the genomes of 1000 actinobacteria strains.</title>
        <authorList>
            <person name="Klenk H.-P."/>
        </authorList>
    </citation>
    <scope>NUCLEOTIDE SEQUENCE [LARGE SCALE GENOMIC DNA]</scope>
    <source>
        <strain evidence="5 6">DSM 45518</strain>
    </source>
</reference>
<dbReference type="Pfam" id="PF03450">
    <property type="entry name" value="CO_deh_flav_C"/>
    <property type="match status" value="1"/>
</dbReference>
<feature type="domain" description="FAD-binding PCMH-type" evidence="4">
    <location>
        <begin position="1"/>
        <end position="170"/>
    </location>
</feature>
<dbReference type="Gene3D" id="3.30.43.10">
    <property type="entry name" value="Uridine Diphospho-n-acetylenolpyruvylglucosamine Reductase, domain 2"/>
    <property type="match status" value="1"/>
</dbReference>
<proteinExistence type="predicted"/>
<gene>
    <name evidence="5" type="ORF">BKA14_001120</name>
</gene>
<dbReference type="InterPro" id="IPR036683">
    <property type="entry name" value="CO_DH_flav_C_dom_sf"/>
</dbReference>
<organism evidence="5 6">
    <name type="scientific">Paractinoplanes abujensis</name>
    <dbReference type="NCBI Taxonomy" id="882441"/>
    <lineage>
        <taxon>Bacteria</taxon>
        <taxon>Bacillati</taxon>
        <taxon>Actinomycetota</taxon>
        <taxon>Actinomycetes</taxon>
        <taxon>Micromonosporales</taxon>
        <taxon>Micromonosporaceae</taxon>
        <taxon>Paractinoplanes</taxon>
    </lineage>
</organism>
<dbReference type="InterPro" id="IPR016167">
    <property type="entry name" value="FAD-bd_PCMH_sub1"/>
</dbReference>
<evidence type="ECO:0000256" key="3">
    <source>
        <dbReference type="ARBA" id="ARBA00023002"/>
    </source>
</evidence>
<dbReference type="SUPFAM" id="SSF55447">
    <property type="entry name" value="CO dehydrogenase flavoprotein C-terminal domain-like"/>
    <property type="match status" value="1"/>
</dbReference>
<dbReference type="InterPro" id="IPR051312">
    <property type="entry name" value="Diverse_Substr_Oxidored"/>
</dbReference>
<dbReference type="PANTHER" id="PTHR42659:SF2">
    <property type="entry name" value="XANTHINE DEHYDROGENASE SUBUNIT C-RELATED"/>
    <property type="match status" value="1"/>
</dbReference>
<keyword evidence="6" id="KW-1185">Reference proteome</keyword>
<dbReference type="InterPro" id="IPR005107">
    <property type="entry name" value="CO_DH_flav_C"/>
</dbReference>
<dbReference type="InterPro" id="IPR016169">
    <property type="entry name" value="FAD-bd_PCMH_sub2"/>
</dbReference>
<dbReference type="PROSITE" id="PS51387">
    <property type="entry name" value="FAD_PCMH"/>
    <property type="match status" value="1"/>
</dbReference>
<name>A0A7W7CLW6_9ACTN</name>
<dbReference type="Gene3D" id="3.30.465.10">
    <property type="match status" value="1"/>
</dbReference>
<protein>
    <submittedName>
        <fullName evidence="5">Carbon-monoxide dehydrogenase medium subunit</fullName>
        <ecNumber evidence="5">1.2.7.4</ecNumber>
    </submittedName>
</protein>
<keyword evidence="2" id="KW-0274">FAD</keyword>
<dbReference type="GO" id="GO:0043885">
    <property type="term" value="F:anaerobic carbon-monoxide dehydrogenase activity"/>
    <property type="evidence" value="ECO:0007669"/>
    <property type="project" value="UniProtKB-EC"/>
</dbReference>